<keyword evidence="3" id="KW-1185">Reference proteome</keyword>
<reference evidence="2 3" key="1">
    <citation type="submission" date="2023-10" db="EMBL/GenBank/DDBJ databases">
        <title>Bacteria for the degradation of biodegradable plastic PBAT(Polybutylene adipate terephthalate).</title>
        <authorList>
            <person name="Weon H.-Y."/>
            <person name="Yeon J."/>
        </authorList>
    </citation>
    <scope>NUCLEOTIDE SEQUENCE [LARGE SCALE GENOMIC DNA]</scope>
    <source>
        <strain evidence="2 3">SBD 7-3</strain>
    </source>
</reference>
<evidence type="ECO:0000256" key="1">
    <source>
        <dbReference type="SAM" id="SignalP"/>
    </source>
</evidence>
<accession>A0ABZ0D097</accession>
<dbReference type="PROSITE" id="PS51257">
    <property type="entry name" value="PROKAR_LIPOPROTEIN"/>
    <property type="match status" value="1"/>
</dbReference>
<dbReference type="RefSeq" id="WP_316703063.1">
    <property type="nucleotide sequence ID" value="NZ_CP136336.1"/>
</dbReference>
<protein>
    <recommendedName>
        <fullName evidence="4">Outer membrane beta-barrel protein</fullName>
    </recommendedName>
</protein>
<dbReference type="EMBL" id="CP136336">
    <property type="protein sequence ID" value="WOB10161.1"/>
    <property type="molecule type" value="Genomic_DNA"/>
</dbReference>
<feature type="chain" id="PRO_5045741426" description="Outer membrane beta-barrel protein" evidence="1">
    <location>
        <begin position="19"/>
        <end position="232"/>
    </location>
</feature>
<feature type="signal peptide" evidence="1">
    <location>
        <begin position="1"/>
        <end position="18"/>
    </location>
</feature>
<evidence type="ECO:0008006" key="4">
    <source>
        <dbReference type="Google" id="ProtNLM"/>
    </source>
</evidence>
<dbReference type="Proteomes" id="UP001303946">
    <property type="component" value="Chromosome"/>
</dbReference>
<name>A0ABZ0D097_9BURK</name>
<evidence type="ECO:0000313" key="3">
    <source>
        <dbReference type="Proteomes" id="UP001303946"/>
    </source>
</evidence>
<proteinExistence type="predicted"/>
<sequence>MRRHIPLTLGLALAITLAGCGSVQNVPIRDRDSPAGSVRATFHGKTGARPSGPGIEVGYEHYTAKDAQTLALGESVVLDNASFVGPQTLQHKAQMQYGYVAYNHRLRFGEHFELEPFVGVARVHFKLRTTPGSGSTVTSLSDRRTGAIGGVTPRWRFNDWLAVEGRLSYLNASAWASGATYEAAVVFSPAPQVALRFGYSDRRHEIEPVLSGAVSEVTVRARGPMATLQFDF</sequence>
<gene>
    <name evidence="2" type="ORF">RXV79_08850</name>
</gene>
<organism evidence="2 3">
    <name type="scientific">Piscinibacter gummiphilus</name>
    <dbReference type="NCBI Taxonomy" id="946333"/>
    <lineage>
        <taxon>Bacteria</taxon>
        <taxon>Pseudomonadati</taxon>
        <taxon>Pseudomonadota</taxon>
        <taxon>Betaproteobacteria</taxon>
        <taxon>Burkholderiales</taxon>
        <taxon>Sphaerotilaceae</taxon>
        <taxon>Piscinibacter</taxon>
    </lineage>
</organism>
<keyword evidence="1" id="KW-0732">Signal</keyword>
<evidence type="ECO:0000313" key="2">
    <source>
        <dbReference type="EMBL" id="WOB10161.1"/>
    </source>
</evidence>